<dbReference type="InterPro" id="IPR046373">
    <property type="entry name" value="Acyl-CoA_Oxase/DH_mid-dom_sf"/>
</dbReference>
<comment type="catalytic activity">
    <reaction evidence="6">
        <text>a 2,3-saturated acyl-CoA + A = a 2,3-dehydroacyl-CoA + AH2</text>
        <dbReference type="Rhea" id="RHEA:48608"/>
        <dbReference type="ChEBI" id="CHEBI:13193"/>
        <dbReference type="ChEBI" id="CHEBI:17499"/>
        <dbReference type="ChEBI" id="CHEBI:60015"/>
        <dbReference type="ChEBI" id="CHEBI:65111"/>
    </reaction>
</comment>
<dbReference type="RefSeq" id="WP_083128580.1">
    <property type="nucleotide sequence ID" value="NZ_MVIM01000019.1"/>
</dbReference>
<evidence type="ECO:0000256" key="5">
    <source>
        <dbReference type="ARBA" id="ARBA00023002"/>
    </source>
</evidence>
<evidence type="ECO:0000313" key="11">
    <source>
        <dbReference type="Proteomes" id="UP000192411"/>
    </source>
</evidence>
<dbReference type="Gene3D" id="1.20.140.10">
    <property type="entry name" value="Butyryl-CoA Dehydrogenase, subunit A, domain 3"/>
    <property type="match status" value="1"/>
</dbReference>
<dbReference type="Gene3D" id="2.40.110.10">
    <property type="entry name" value="Butyryl-CoA Dehydrogenase, subunit A, domain 2"/>
    <property type="match status" value="1"/>
</dbReference>
<gene>
    <name evidence="10" type="ORF">BST47_25655</name>
</gene>
<evidence type="ECO:0000256" key="2">
    <source>
        <dbReference type="ARBA" id="ARBA00009347"/>
    </source>
</evidence>
<name>A0A1X0JGA3_9MYCO</name>
<dbReference type="STRING" id="75922.BST47_25655"/>
<dbReference type="OrthoDB" id="8876745at2"/>
<dbReference type="PANTHER" id="PTHR43884">
    <property type="entry name" value="ACYL-COA DEHYDROGENASE"/>
    <property type="match status" value="1"/>
</dbReference>
<dbReference type="EMBL" id="MVIM01000019">
    <property type="protein sequence ID" value="ORB61933.1"/>
    <property type="molecule type" value="Genomic_DNA"/>
</dbReference>
<feature type="domain" description="Acyl-CoA dehydrogenase/oxidase C-terminal" evidence="8">
    <location>
        <begin position="244"/>
        <end position="395"/>
    </location>
</feature>
<dbReference type="eggNOG" id="COG1960">
    <property type="taxonomic scope" value="Bacteria"/>
</dbReference>
<reference evidence="10 11" key="1">
    <citation type="submission" date="2017-02" db="EMBL/GenBank/DDBJ databases">
        <title>The new phylogeny of genus Mycobacterium.</title>
        <authorList>
            <person name="Tortoli E."/>
            <person name="Trovato A."/>
            <person name="Cirillo D.M."/>
        </authorList>
    </citation>
    <scope>NUCLEOTIDE SEQUENCE [LARGE SCALE GENOMIC DNA]</scope>
    <source>
        <strain evidence="10 11">DSM 44338</strain>
    </source>
</reference>
<feature type="domain" description="Acyl-CoA oxidase/dehydrogenase middle" evidence="9">
    <location>
        <begin position="132"/>
        <end position="226"/>
    </location>
</feature>
<evidence type="ECO:0000259" key="8">
    <source>
        <dbReference type="Pfam" id="PF00441"/>
    </source>
</evidence>
<comment type="similarity">
    <text evidence="2 7">Belongs to the acyl-CoA dehydrogenase family.</text>
</comment>
<dbReference type="Proteomes" id="UP000192411">
    <property type="component" value="Unassembled WGS sequence"/>
</dbReference>
<dbReference type="SUPFAM" id="SSF47203">
    <property type="entry name" value="Acyl-CoA dehydrogenase C-terminal domain-like"/>
    <property type="match status" value="1"/>
</dbReference>
<evidence type="ECO:0000256" key="4">
    <source>
        <dbReference type="ARBA" id="ARBA00022827"/>
    </source>
</evidence>
<keyword evidence="11" id="KW-1185">Reference proteome</keyword>
<comment type="cofactor">
    <cofactor evidence="1 7">
        <name>FAD</name>
        <dbReference type="ChEBI" id="CHEBI:57692"/>
    </cofactor>
</comment>
<dbReference type="GO" id="GO:0003995">
    <property type="term" value="F:acyl-CoA dehydrogenase activity"/>
    <property type="evidence" value="ECO:0007669"/>
    <property type="project" value="TreeGrafter"/>
</dbReference>
<comment type="caution">
    <text evidence="10">The sequence shown here is derived from an EMBL/GenBank/DDBJ whole genome shotgun (WGS) entry which is preliminary data.</text>
</comment>
<evidence type="ECO:0000256" key="1">
    <source>
        <dbReference type="ARBA" id="ARBA00001974"/>
    </source>
</evidence>
<evidence type="ECO:0000256" key="6">
    <source>
        <dbReference type="ARBA" id="ARBA00052546"/>
    </source>
</evidence>
<keyword evidence="3 7" id="KW-0285">Flavoprotein</keyword>
<dbReference type="Pfam" id="PF02770">
    <property type="entry name" value="Acyl-CoA_dh_M"/>
    <property type="match status" value="1"/>
</dbReference>
<evidence type="ECO:0000256" key="3">
    <source>
        <dbReference type="ARBA" id="ARBA00022630"/>
    </source>
</evidence>
<dbReference type="PANTHER" id="PTHR43884:SF12">
    <property type="entry name" value="ISOVALERYL-COA DEHYDROGENASE, MITOCHONDRIAL-RELATED"/>
    <property type="match status" value="1"/>
</dbReference>
<proteinExistence type="inferred from homology"/>
<dbReference type="InterPro" id="IPR009100">
    <property type="entry name" value="AcylCoA_DH/oxidase_NM_dom_sf"/>
</dbReference>
<organism evidence="10 11">
    <name type="scientific">Mycolicibacterium tusciae</name>
    <dbReference type="NCBI Taxonomy" id="75922"/>
    <lineage>
        <taxon>Bacteria</taxon>
        <taxon>Bacillati</taxon>
        <taxon>Actinomycetota</taxon>
        <taxon>Actinomycetes</taxon>
        <taxon>Mycobacteriales</taxon>
        <taxon>Mycobacteriaceae</taxon>
        <taxon>Mycolicibacterium</taxon>
    </lineage>
</organism>
<evidence type="ECO:0000259" key="9">
    <source>
        <dbReference type="Pfam" id="PF02770"/>
    </source>
</evidence>
<dbReference type="InterPro" id="IPR009075">
    <property type="entry name" value="AcylCo_DH/oxidase_C"/>
</dbReference>
<sequence>MAINLELPKKLEAVIDMAHNGAAEMLRPISRKWDLREHEYPVELDTLATLFEGISGANAIAFAGAEAFAAGEARDVNHNGANMSAVLNVMEVSWGDVALMLSVPRQGLGNAAISSVATREQLDKLGKDVWAAMAITEPGFGSDSAAVTTTAKLDGDEYVINGEKIYVTAGSRATHIVVWATLDKSMGRAAIKSFIVPREHPGVTVERLEDKLGIKASDTAAIRFDNARIPKENLLGSPDVEVEKGFAGVMETFDNTRPVVAAMAVGIARAALEELRKILTEAGVEISYDKPSHAQSAPAAEFLRMESDWESAYLLMVRSAWQADNNIPNSKEASMGKAKAGRVASDITLKAVELAGTVGYSEQTLLEKWARDSKILDIFEGTQQIQQLVVARRLLGLSSSELK</sequence>
<dbReference type="InterPro" id="IPR036250">
    <property type="entry name" value="AcylCo_DH-like_C"/>
</dbReference>
<keyword evidence="5 7" id="KW-0560">Oxidoreductase</keyword>
<dbReference type="Pfam" id="PF00441">
    <property type="entry name" value="Acyl-CoA_dh_1"/>
    <property type="match status" value="1"/>
</dbReference>
<evidence type="ECO:0000313" key="10">
    <source>
        <dbReference type="EMBL" id="ORB61933.1"/>
    </source>
</evidence>
<dbReference type="SUPFAM" id="SSF56645">
    <property type="entry name" value="Acyl-CoA dehydrogenase NM domain-like"/>
    <property type="match status" value="1"/>
</dbReference>
<accession>A0A1X0JGA3</accession>
<dbReference type="FunFam" id="2.40.110.10:FF:000002">
    <property type="entry name" value="Acyl-CoA dehydrogenase fadE12"/>
    <property type="match status" value="1"/>
</dbReference>
<protein>
    <submittedName>
        <fullName evidence="10">Acyl-CoA dehydrogenase</fullName>
    </submittedName>
</protein>
<dbReference type="AlphaFoldDB" id="A0A1X0JGA3"/>
<dbReference type="InterPro" id="IPR006091">
    <property type="entry name" value="Acyl-CoA_Oxase/DH_mid-dom"/>
</dbReference>
<evidence type="ECO:0000256" key="7">
    <source>
        <dbReference type="RuleBase" id="RU362125"/>
    </source>
</evidence>
<keyword evidence="4 7" id="KW-0274">FAD</keyword>